<keyword evidence="2" id="KW-1185">Reference proteome</keyword>
<comment type="caution">
    <text evidence="1">The sequence shown here is derived from an EMBL/GenBank/DDBJ whole genome shotgun (WGS) entry which is preliminary data.</text>
</comment>
<name>A0AA40KXE4_9HYME</name>
<gene>
    <name evidence="1" type="ORF">K0M31_001040</name>
</gene>
<dbReference type="Proteomes" id="UP001177670">
    <property type="component" value="Unassembled WGS sequence"/>
</dbReference>
<accession>A0AA40KXE4</accession>
<protein>
    <submittedName>
        <fullName evidence="1">Uncharacterized protein</fullName>
    </submittedName>
</protein>
<dbReference type="EMBL" id="JAHYIQ010000001">
    <property type="protein sequence ID" value="KAK1136490.1"/>
    <property type="molecule type" value="Genomic_DNA"/>
</dbReference>
<reference evidence="1" key="1">
    <citation type="submission" date="2021-10" db="EMBL/GenBank/DDBJ databases">
        <title>Melipona bicolor Genome sequencing and assembly.</title>
        <authorList>
            <person name="Araujo N.S."/>
            <person name="Arias M.C."/>
        </authorList>
    </citation>
    <scope>NUCLEOTIDE SEQUENCE</scope>
    <source>
        <strain evidence="1">USP_2M_L1-L4_2017</strain>
        <tissue evidence="1">Whole body</tissue>
    </source>
</reference>
<dbReference type="AlphaFoldDB" id="A0AA40KXE4"/>
<evidence type="ECO:0000313" key="1">
    <source>
        <dbReference type="EMBL" id="KAK1136490.1"/>
    </source>
</evidence>
<proteinExistence type="predicted"/>
<sequence>MDAARSPHYFVQITHAAVICEIPVILHFKLENKTARLAAAYPPDGISILSPPVTLALLQASTTALKITVLPPYVA</sequence>
<evidence type="ECO:0000313" key="2">
    <source>
        <dbReference type="Proteomes" id="UP001177670"/>
    </source>
</evidence>
<organism evidence="1 2">
    <name type="scientific">Melipona bicolor</name>
    <dbReference type="NCBI Taxonomy" id="60889"/>
    <lineage>
        <taxon>Eukaryota</taxon>
        <taxon>Metazoa</taxon>
        <taxon>Ecdysozoa</taxon>
        <taxon>Arthropoda</taxon>
        <taxon>Hexapoda</taxon>
        <taxon>Insecta</taxon>
        <taxon>Pterygota</taxon>
        <taxon>Neoptera</taxon>
        <taxon>Endopterygota</taxon>
        <taxon>Hymenoptera</taxon>
        <taxon>Apocrita</taxon>
        <taxon>Aculeata</taxon>
        <taxon>Apoidea</taxon>
        <taxon>Anthophila</taxon>
        <taxon>Apidae</taxon>
        <taxon>Melipona</taxon>
    </lineage>
</organism>